<accession>A0A0F5QEK3</accession>
<sequence>MAKTSSTVKNEKRRALVKQYAAKRAALKAATKDQSIAADQRFAAQLKLAELPRNSAKVRIRNRCEVSGRPRGFYRKLKLSRIALRQLGNLGQIPGLVKSSW</sequence>
<evidence type="ECO:0000256" key="4">
    <source>
        <dbReference type="ARBA" id="ARBA00023274"/>
    </source>
</evidence>
<keyword evidence="7" id="KW-0699">rRNA-binding</keyword>
<dbReference type="Gene3D" id="1.10.287.1480">
    <property type="match status" value="1"/>
</dbReference>
<dbReference type="PATRIC" id="fig|1293439.3.peg.362"/>
<comment type="function">
    <text evidence="1 7">Binds 16S rRNA, required for the assembly of 30S particles and may also be responsible for determining the conformation of the 16S rRNA at the A site.</text>
</comment>
<dbReference type="PANTHER" id="PTHR19836">
    <property type="entry name" value="30S RIBOSOMAL PROTEIN S14"/>
    <property type="match status" value="1"/>
</dbReference>
<dbReference type="InterPro" id="IPR018271">
    <property type="entry name" value="Ribosomal_uS14_CS"/>
</dbReference>
<organism evidence="8 9">
    <name type="scientific">Devosia epidermidihirudinis</name>
    <dbReference type="NCBI Taxonomy" id="1293439"/>
    <lineage>
        <taxon>Bacteria</taxon>
        <taxon>Pseudomonadati</taxon>
        <taxon>Pseudomonadota</taxon>
        <taxon>Alphaproteobacteria</taxon>
        <taxon>Hyphomicrobiales</taxon>
        <taxon>Devosiaceae</taxon>
        <taxon>Devosia</taxon>
    </lineage>
</organism>
<keyword evidence="9" id="KW-1185">Reference proteome</keyword>
<dbReference type="PROSITE" id="PS00527">
    <property type="entry name" value="RIBOSOMAL_S14"/>
    <property type="match status" value="1"/>
</dbReference>
<dbReference type="Proteomes" id="UP000033411">
    <property type="component" value="Unassembled WGS sequence"/>
</dbReference>
<dbReference type="NCBIfam" id="NF006477">
    <property type="entry name" value="PRK08881.1"/>
    <property type="match status" value="1"/>
</dbReference>
<name>A0A0F5QEK3_9HYPH</name>
<keyword evidence="4 7" id="KW-0687">Ribonucleoprotein</keyword>
<dbReference type="AlphaFoldDB" id="A0A0F5QEK3"/>
<dbReference type="HAMAP" id="MF_00537">
    <property type="entry name" value="Ribosomal_uS14_1"/>
    <property type="match status" value="1"/>
</dbReference>
<dbReference type="SUPFAM" id="SSF57716">
    <property type="entry name" value="Glucocorticoid receptor-like (DNA-binding domain)"/>
    <property type="match status" value="1"/>
</dbReference>
<dbReference type="OrthoDB" id="9810484at2"/>
<comment type="subunit">
    <text evidence="6 7">Part of the 30S ribosomal subunit. Contacts proteins S3 and S10.</text>
</comment>
<dbReference type="GO" id="GO:0015935">
    <property type="term" value="C:small ribosomal subunit"/>
    <property type="evidence" value="ECO:0007669"/>
    <property type="project" value="TreeGrafter"/>
</dbReference>
<dbReference type="PANTHER" id="PTHR19836:SF19">
    <property type="entry name" value="SMALL RIBOSOMAL SUBUNIT PROTEIN US14M"/>
    <property type="match status" value="1"/>
</dbReference>
<comment type="caution">
    <text evidence="8">The sequence shown here is derived from an EMBL/GenBank/DDBJ whole genome shotgun (WGS) entry which is preliminary data.</text>
</comment>
<dbReference type="GO" id="GO:0006412">
    <property type="term" value="P:translation"/>
    <property type="evidence" value="ECO:0007669"/>
    <property type="project" value="UniProtKB-UniRule"/>
</dbReference>
<dbReference type="Pfam" id="PF00253">
    <property type="entry name" value="Ribosomal_S14"/>
    <property type="match status" value="1"/>
</dbReference>
<gene>
    <name evidence="7" type="primary">rpsN</name>
    <name evidence="8" type="ORF">WH87_04020</name>
</gene>
<evidence type="ECO:0000256" key="5">
    <source>
        <dbReference type="ARBA" id="ARBA00035167"/>
    </source>
</evidence>
<dbReference type="GO" id="GO:0019843">
    <property type="term" value="F:rRNA binding"/>
    <property type="evidence" value="ECO:0007669"/>
    <property type="project" value="UniProtKB-UniRule"/>
</dbReference>
<dbReference type="InterPro" id="IPR023036">
    <property type="entry name" value="Ribosomal_uS14_bac/plastid"/>
</dbReference>
<dbReference type="FunFam" id="1.10.287.1480:FF:000001">
    <property type="entry name" value="30S ribosomal protein S14"/>
    <property type="match status" value="1"/>
</dbReference>
<keyword evidence="3 7" id="KW-0689">Ribosomal protein</keyword>
<comment type="similarity">
    <text evidence="2 7">Belongs to the universal ribosomal protein uS14 family.</text>
</comment>
<proteinExistence type="inferred from homology"/>
<dbReference type="EMBL" id="LANJ01000011">
    <property type="protein sequence ID" value="KKC39390.1"/>
    <property type="molecule type" value="Genomic_DNA"/>
</dbReference>
<keyword evidence="7" id="KW-0694">RNA-binding</keyword>
<evidence type="ECO:0000256" key="1">
    <source>
        <dbReference type="ARBA" id="ARBA00003686"/>
    </source>
</evidence>
<dbReference type="GO" id="GO:0003735">
    <property type="term" value="F:structural constituent of ribosome"/>
    <property type="evidence" value="ECO:0007669"/>
    <property type="project" value="InterPro"/>
</dbReference>
<evidence type="ECO:0000313" key="9">
    <source>
        <dbReference type="Proteomes" id="UP000033411"/>
    </source>
</evidence>
<evidence type="ECO:0000256" key="6">
    <source>
        <dbReference type="ARBA" id="ARBA00047110"/>
    </source>
</evidence>
<evidence type="ECO:0000256" key="2">
    <source>
        <dbReference type="ARBA" id="ARBA00009083"/>
    </source>
</evidence>
<evidence type="ECO:0000313" key="8">
    <source>
        <dbReference type="EMBL" id="KKC39390.1"/>
    </source>
</evidence>
<evidence type="ECO:0000256" key="3">
    <source>
        <dbReference type="ARBA" id="ARBA00022980"/>
    </source>
</evidence>
<reference evidence="8 9" key="1">
    <citation type="submission" date="2015-03" db="EMBL/GenBank/DDBJ databases">
        <authorList>
            <person name="Lepp D."/>
            <person name="Hassan Y.I."/>
            <person name="Li X.-Z."/>
            <person name="Zhou T."/>
        </authorList>
    </citation>
    <scope>NUCLEOTIDE SEQUENCE [LARGE SCALE GENOMIC DNA]</scope>
    <source>
        <strain evidence="8 9">E84</strain>
    </source>
</reference>
<dbReference type="InterPro" id="IPR001209">
    <property type="entry name" value="Ribosomal_uS14"/>
</dbReference>
<dbReference type="GO" id="GO:0005737">
    <property type="term" value="C:cytoplasm"/>
    <property type="evidence" value="ECO:0007669"/>
    <property type="project" value="UniProtKB-ARBA"/>
</dbReference>
<evidence type="ECO:0000256" key="7">
    <source>
        <dbReference type="HAMAP-Rule" id="MF_00537"/>
    </source>
</evidence>
<dbReference type="STRING" id="1293439.WH87_04020"/>
<dbReference type="RefSeq" id="WP_046138382.1">
    <property type="nucleotide sequence ID" value="NZ_LANJ01000011.1"/>
</dbReference>
<protein>
    <recommendedName>
        <fullName evidence="5 7">Small ribosomal subunit protein uS14</fullName>
    </recommendedName>
</protein>